<name>N2AQ35_9FIRM</name>
<dbReference type="eggNOG" id="ENOG502ZUNH">
    <property type="taxonomic scope" value="Bacteria"/>
</dbReference>
<dbReference type="OrthoDB" id="2026890at2"/>
<sequence>MSISGIGTSHYPAWQEAGRGQKNNSGVGFASRMADIVGANTSESGRKVSDE</sequence>
<protein>
    <submittedName>
        <fullName evidence="2">Uncharacterized protein</fullName>
    </submittedName>
</protein>
<feature type="region of interest" description="Disordered" evidence="1">
    <location>
        <begin position="1"/>
        <end position="27"/>
    </location>
</feature>
<comment type="caution">
    <text evidence="2">The sequence shown here is derived from an EMBL/GenBank/DDBJ whole genome shotgun (WGS) entry which is preliminary data.</text>
</comment>
<accession>N2AQ35</accession>
<dbReference type="EMBL" id="AQFT01000048">
    <property type="protein sequence ID" value="EMZ31382.1"/>
    <property type="molecule type" value="Genomic_DNA"/>
</dbReference>
<gene>
    <name evidence="2" type="ORF">C823_01576</name>
</gene>
<reference evidence="2 3" key="1">
    <citation type="journal article" date="2014" name="Genome Announc.">
        <title>Draft genome sequences of the altered schaedler flora, a defined bacterial community from gnotobiotic mice.</title>
        <authorList>
            <person name="Wannemuehler M.J."/>
            <person name="Overstreet A.M."/>
            <person name="Ward D.V."/>
            <person name="Phillips G.J."/>
        </authorList>
    </citation>
    <scope>NUCLEOTIDE SEQUENCE [LARGE SCALE GENOMIC DNA]</scope>
    <source>
        <strain evidence="2 3">ASF492</strain>
    </source>
</reference>
<proteinExistence type="predicted"/>
<dbReference type="HOGENOM" id="CLU_3098922_0_0_9"/>
<evidence type="ECO:0000256" key="1">
    <source>
        <dbReference type="SAM" id="MobiDB-lite"/>
    </source>
</evidence>
<evidence type="ECO:0000313" key="3">
    <source>
        <dbReference type="Proteomes" id="UP000012589"/>
    </source>
</evidence>
<dbReference type="PATRIC" id="fig|1235802.3.peg.1674"/>
<dbReference type="Proteomes" id="UP000012589">
    <property type="component" value="Unassembled WGS sequence"/>
</dbReference>
<evidence type="ECO:0000313" key="2">
    <source>
        <dbReference type="EMBL" id="EMZ31382.1"/>
    </source>
</evidence>
<keyword evidence="3" id="KW-1185">Reference proteome</keyword>
<organism evidence="2 3">
    <name type="scientific">Eubacterium plexicaudatum ASF492</name>
    <dbReference type="NCBI Taxonomy" id="1235802"/>
    <lineage>
        <taxon>Bacteria</taxon>
        <taxon>Bacillati</taxon>
        <taxon>Bacillota</taxon>
        <taxon>Clostridia</taxon>
        <taxon>Eubacteriales</taxon>
        <taxon>Eubacteriaceae</taxon>
        <taxon>Eubacterium</taxon>
    </lineage>
</organism>
<dbReference type="AlphaFoldDB" id="N2AQ35"/>